<evidence type="ECO:0000256" key="3">
    <source>
        <dbReference type="ARBA" id="ARBA00023274"/>
    </source>
</evidence>
<dbReference type="Pfam" id="PF01250">
    <property type="entry name" value="Ribosomal_S6"/>
    <property type="match status" value="1"/>
</dbReference>
<dbReference type="Proteomes" id="UP000285961">
    <property type="component" value="Unassembled WGS sequence"/>
</dbReference>
<keyword evidence="6" id="KW-0694">RNA-binding</keyword>
<accession>A0A419EVM8</accession>
<comment type="function">
    <text evidence="4 6">Binds together with bS18 to 16S ribosomal RNA.</text>
</comment>
<proteinExistence type="inferred from homology"/>
<dbReference type="PANTHER" id="PTHR21011">
    <property type="entry name" value="MITOCHONDRIAL 28S RIBOSOMAL PROTEIN S6"/>
    <property type="match status" value="1"/>
</dbReference>
<keyword evidence="2 6" id="KW-0689">Ribosomal protein</keyword>
<evidence type="ECO:0000256" key="4">
    <source>
        <dbReference type="ARBA" id="ARBA00035104"/>
    </source>
</evidence>
<dbReference type="GO" id="GO:0005840">
    <property type="term" value="C:ribosome"/>
    <property type="evidence" value="ECO:0007669"/>
    <property type="project" value="UniProtKB-KW"/>
</dbReference>
<evidence type="ECO:0000256" key="1">
    <source>
        <dbReference type="ARBA" id="ARBA00009512"/>
    </source>
</evidence>
<dbReference type="PANTHER" id="PTHR21011:SF1">
    <property type="entry name" value="SMALL RIBOSOMAL SUBUNIT PROTEIN BS6M"/>
    <property type="match status" value="1"/>
</dbReference>
<dbReference type="GO" id="GO:0006412">
    <property type="term" value="P:translation"/>
    <property type="evidence" value="ECO:0007669"/>
    <property type="project" value="UniProtKB-UniRule"/>
</dbReference>
<dbReference type="GO" id="GO:0070181">
    <property type="term" value="F:small ribosomal subunit rRNA binding"/>
    <property type="evidence" value="ECO:0007669"/>
    <property type="project" value="TreeGrafter"/>
</dbReference>
<keyword evidence="6" id="KW-0699">rRNA-binding</keyword>
<dbReference type="InterPro" id="IPR035980">
    <property type="entry name" value="Ribosomal_bS6_sf"/>
</dbReference>
<dbReference type="SUPFAM" id="SSF54995">
    <property type="entry name" value="Ribosomal protein S6"/>
    <property type="match status" value="1"/>
</dbReference>
<dbReference type="HAMAP" id="MF_00360">
    <property type="entry name" value="Ribosomal_bS6"/>
    <property type="match status" value="1"/>
</dbReference>
<dbReference type="EMBL" id="QZKI01000091">
    <property type="protein sequence ID" value="RJP68506.1"/>
    <property type="molecule type" value="Genomic_DNA"/>
</dbReference>
<dbReference type="Gene3D" id="3.30.70.60">
    <property type="match status" value="1"/>
</dbReference>
<comment type="caution">
    <text evidence="7">The sequence shown here is derived from an EMBL/GenBank/DDBJ whole genome shotgun (WGS) entry which is preliminary data.</text>
</comment>
<gene>
    <name evidence="6 7" type="primary">rpsF</name>
    <name evidence="7" type="ORF">C4532_12735</name>
</gene>
<dbReference type="InterPro" id="IPR014717">
    <property type="entry name" value="Transl_elong_EF1B/ribsomal_bS6"/>
</dbReference>
<sequence length="113" mass="12498">MAGQNPARGGGILNKYEVVFIVRPDASEETIGQAAEKAQEQVTRNGGIILGLENWGKKKLAYELQRFSEGTYFKMDIEGPGDIVDKLARHFSLSEEVIRHQTIKPVEKKSAAP</sequence>
<name>A0A419EVM8_9BACT</name>
<dbReference type="GO" id="GO:0003735">
    <property type="term" value="F:structural constituent of ribosome"/>
    <property type="evidence" value="ECO:0007669"/>
    <property type="project" value="InterPro"/>
</dbReference>
<dbReference type="CDD" id="cd00473">
    <property type="entry name" value="bS6"/>
    <property type="match status" value="1"/>
</dbReference>
<dbReference type="InterPro" id="IPR020814">
    <property type="entry name" value="Ribosomal_S6_plastid/chlpt"/>
</dbReference>
<dbReference type="GO" id="GO:1990904">
    <property type="term" value="C:ribonucleoprotein complex"/>
    <property type="evidence" value="ECO:0007669"/>
    <property type="project" value="UniProtKB-KW"/>
</dbReference>
<comment type="similarity">
    <text evidence="1 6">Belongs to the bacterial ribosomal protein bS6 family.</text>
</comment>
<evidence type="ECO:0000256" key="2">
    <source>
        <dbReference type="ARBA" id="ARBA00022980"/>
    </source>
</evidence>
<dbReference type="NCBIfam" id="TIGR00166">
    <property type="entry name" value="S6"/>
    <property type="match status" value="1"/>
</dbReference>
<organism evidence="7 8">
    <name type="scientific">Candidatus Abyssobacteria bacterium SURF_17</name>
    <dbReference type="NCBI Taxonomy" id="2093361"/>
    <lineage>
        <taxon>Bacteria</taxon>
        <taxon>Pseudomonadati</taxon>
        <taxon>Candidatus Hydrogenedentota</taxon>
        <taxon>Candidatus Abyssobacteria</taxon>
    </lineage>
</organism>
<evidence type="ECO:0000313" key="8">
    <source>
        <dbReference type="Proteomes" id="UP000285961"/>
    </source>
</evidence>
<evidence type="ECO:0000256" key="5">
    <source>
        <dbReference type="ARBA" id="ARBA00035294"/>
    </source>
</evidence>
<dbReference type="GO" id="GO:0005737">
    <property type="term" value="C:cytoplasm"/>
    <property type="evidence" value="ECO:0007669"/>
    <property type="project" value="UniProtKB-ARBA"/>
</dbReference>
<evidence type="ECO:0000256" key="6">
    <source>
        <dbReference type="HAMAP-Rule" id="MF_00360"/>
    </source>
</evidence>
<keyword evidence="3 6" id="KW-0687">Ribonucleoprotein</keyword>
<protein>
    <recommendedName>
        <fullName evidence="5 6">Small ribosomal subunit protein bS6</fullName>
    </recommendedName>
</protein>
<reference evidence="7 8" key="1">
    <citation type="journal article" date="2017" name="ISME J.">
        <title>Energy and carbon metabolisms in a deep terrestrial subsurface fluid microbial community.</title>
        <authorList>
            <person name="Momper L."/>
            <person name="Jungbluth S.P."/>
            <person name="Lee M.D."/>
            <person name="Amend J.P."/>
        </authorList>
    </citation>
    <scope>NUCLEOTIDE SEQUENCE [LARGE SCALE GENOMIC DNA]</scope>
    <source>
        <strain evidence="7">SURF_17</strain>
    </source>
</reference>
<dbReference type="InterPro" id="IPR000529">
    <property type="entry name" value="Ribosomal_bS6"/>
</dbReference>
<dbReference type="AlphaFoldDB" id="A0A419EVM8"/>
<evidence type="ECO:0000313" key="7">
    <source>
        <dbReference type="EMBL" id="RJP68506.1"/>
    </source>
</evidence>